<dbReference type="InterPro" id="IPR006073">
    <property type="entry name" value="GTP-bd"/>
</dbReference>
<keyword evidence="3 6" id="KW-0547">Nucleotide-binding</keyword>
<feature type="domain" description="KH type-2" evidence="9">
    <location>
        <begin position="215"/>
        <end position="291"/>
    </location>
</feature>
<evidence type="ECO:0000256" key="1">
    <source>
        <dbReference type="ARBA" id="ARBA00007921"/>
    </source>
</evidence>
<feature type="region of interest" description="G5" evidence="7">
    <location>
        <begin position="163"/>
        <end position="165"/>
    </location>
</feature>
<dbReference type="GO" id="GO:0005525">
    <property type="term" value="F:GTP binding"/>
    <property type="evidence" value="ECO:0007669"/>
    <property type="project" value="UniProtKB-UniRule"/>
</dbReference>
<evidence type="ECO:0000256" key="5">
    <source>
        <dbReference type="ARBA" id="ARBA00023134"/>
    </source>
</evidence>
<dbReference type="PROSITE" id="PS51713">
    <property type="entry name" value="G_ERA"/>
    <property type="match status" value="1"/>
</dbReference>
<dbReference type="CDD" id="cd04163">
    <property type="entry name" value="Era"/>
    <property type="match status" value="1"/>
</dbReference>
<evidence type="ECO:0000256" key="8">
    <source>
        <dbReference type="RuleBase" id="RU003761"/>
    </source>
</evidence>
<dbReference type="GO" id="GO:0070181">
    <property type="term" value="F:small ribosomal subunit rRNA binding"/>
    <property type="evidence" value="ECO:0007669"/>
    <property type="project" value="UniProtKB-UniRule"/>
</dbReference>
<dbReference type="PROSITE" id="PS50823">
    <property type="entry name" value="KH_TYPE_2"/>
    <property type="match status" value="1"/>
</dbReference>
<name>A0A078KHL8_9GAMM</name>
<dbReference type="PATRIC" id="fig|1495769.3.peg.137"/>
<dbReference type="NCBIfam" id="TIGR00436">
    <property type="entry name" value="era"/>
    <property type="match status" value="1"/>
</dbReference>
<keyword evidence="12" id="KW-1185">Reference proteome</keyword>
<comment type="similarity">
    <text evidence="1 6 7 8">Belongs to the TRAFAC class TrmE-Era-EngA-EngB-Septin-like GTPase superfamily. Era GTPase family.</text>
</comment>
<keyword evidence="6" id="KW-0699">rRNA-binding</keyword>
<dbReference type="InterPro" id="IPR005225">
    <property type="entry name" value="Small_GTP-bd"/>
</dbReference>
<dbReference type="OrthoDB" id="9805918at2"/>
<dbReference type="Pfam" id="PF01926">
    <property type="entry name" value="MMR_HSR1"/>
    <property type="match status" value="1"/>
</dbReference>
<sequence length="308" mass="35728">MNIIKQKTLPVQRCGFVTVIGRTNVGKSTLINYILGKKISITSRRPHTTRNKILGVKTEGNTQIIYVDTPGMHLMKKYKNYELNFIMNRTAFRAINDVDCIIFIIDRLRWTEEDNLILNKINNISVPVIAAVNKIDWIKEKLSLLPWFETLYKKYKFVAILPISGKTGLGINKLESVLANYIPYSKYFFPKDQSTDKNNIFLSSEIIREKVIRYIGDELPYQITVVIDDYKISQNIIYINALIVVERKAQKKIIIGAKGIMIKRIGRDARLDLERLLSAKVILKLWVKIKRSWYNDKQVLNKLGYDVN</sequence>
<keyword evidence="5 6" id="KW-0342">GTP-binding</keyword>
<evidence type="ECO:0000256" key="6">
    <source>
        <dbReference type="HAMAP-Rule" id="MF_00367"/>
    </source>
</evidence>
<dbReference type="Pfam" id="PF07650">
    <property type="entry name" value="KH_2"/>
    <property type="match status" value="1"/>
</dbReference>
<dbReference type="CDD" id="cd22534">
    <property type="entry name" value="KH-II_Era"/>
    <property type="match status" value="1"/>
</dbReference>
<dbReference type="NCBIfam" id="NF000908">
    <property type="entry name" value="PRK00089.1"/>
    <property type="match status" value="1"/>
</dbReference>
<dbReference type="InterPro" id="IPR005662">
    <property type="entry name" value="GTPase_Era-like"/>
</dbReference>
<gene>
    <name evidence="6 11" type="primary">era</name>
    <name evidence="11" type="ORF">CEM_147</name>
</gene>
<dbReference type="GO" id="GO:0005829">
    <property type="term" value="C:cytosol"/>
    <property type="evidence" value="ECO:0007669"/>
    <property type="project" value="TreeGrafter"/>
</dbReference>
<dbReference type="AlphaFoldDB" id="A0A078KHL8"/>
<dbReference type="Gene3D" id="3.40.50.300">
    <property type="entry name" value="P-loop containing nucleotide triphosphate hydrolases"/>
    <property type="match status" value="1"/>
</dbReference>
<feature type="region of interest" description="G2" evidence="7">
    <location>
        <begin position="47"/>
        <end position="51"/>
    </location>
</feature>
<evidence type="ECO:0000256" key="4">
    <source>
        <dbReference type="ARBA" id="ARBA00022884"/>
    </source>
</evidence>
<dbReference type="HOGENOM" id="CLU_038009_1_2_6"/>
<dbReference type="PANTHER" id="PTHR42698">
    <property type="entry name" value="GTPASE ERA"/>
    <property type="match status" value="1"/>
</dbReference>
<dbReference type="InterPro" id="IPR009019">
    <property type="entry name" value="KH_sf_prok-type"/>
</dbReference>
<evidence type="ECO:0000256" key="2">
    <source>
        <dbReference type="ARBA" id="ARBA00020484"/>
    </source>
</evidence>
<dbReference type="GO" id="GO:0043024">
    <property type="term" value="F:ribosomal small subunit binding"/>
    <property type="evidence" value="ECO:0007669"/>
    <property type="project" value="TreeGrafter"/>
</dbReference>
<feature type="binding site" evidence="6">
    <location>
        <begin position="68"/>
        <end position="72"/>
    </location>
    <ligand>
        <name>GTP</name>
        <dbReference type="ChEBI" id="CHEBI:37565"/>
    </ligand>
</feature>
<dbReference type="HAMAP" id="MF_00367">
    <property type="entry name" value="GTPase_Era"/>
    <property type="match status" value="1"/>
</dbReference>
<evidence type="ECO:0000259" key="10">
    <source>
        <dbReference type="PROSITE" id="PS51713"/>
    </source>
</evidence>
<dbReference type="SUPFAM" id="SSF52540">
    <property type="entry name" value="P-loop containing nucleoside triphosphate hydrolases"/>
    <property type="match status" value="1"/>
</dbReference>
<evidence type="ECO:0000256" key="7">
    <source>
        <dbReference type="PROSITE-ProRule" id="PRU01050"/>
    </source>
</evidence>
<evidence type="ECO:0000256" key="3">
    <source>
        <dbReference type="ARBA" id="ARBA00022741"/>
    </source>
</evidence>
<feature type="region of interest" description="G3" evidence="7">
    <location>
        <begin position="68"/>
        <end position="71"/>
    </location>
</feature>
<dbReference type="STRING" id="1495769.CEM_147"/>
<comment type="function">
    <text evidence="6">An essential GTPase that binds both GDP and GTP, with rapid nucleotide exchange. Plays a role in 16S rRNA processing and 30S ribosomal subunit biogenesis and possibly also in cell cycle regulation and energy metabolism.</text>
</comment>
<evidence type="ECO:0000313" key="12">
    <source>
        <dbReference type="Proteomes" id="UP000032420"/>
    </source>
</evidence>
<dbReference type="GO" id="GO:0005886">
    <property type="term" value="C:plasma membrane"/>
    <property type="evidence" value="ECO:0007669"/>
    <property type="project" value="UniProtKB-SubCell"/>
</dbReference>
<dbReference type="InterPro" id="IPR027417">
    <property type="entry name" value="P-loop_NTPase"/>
</dbReference>
<dbReference type="EMBL" id="LM655252">
    <property type="protein sequence ID" value="CDZ16415.1"/>
    <property type="molecule type" value="Genomic_DNA"/>
</dbReference>
<feature type="binding site" evidence="6">
    <location>
        <begin position="21"/>
        <end position="28"/>
    </location>
    <ligand>
        <name>GTP</name>
        <dbReference type="ChEBI" id="CHEBI:37565"/>
    </ligand>
</feature>
<dbReference type="NCBIfam" id="TIGR00231">
    <property type="entry name" value="small_GTP"/>
    <property type="match status" value="1"/>
</dbReference>
<feature type="domain" description="Era-type G" evidence="10">
    <location>
        <begin position="13"/>
        <end position="184"/>
    </location>
</feature>
<dbReference type="Proteomes" id="UP000032420">
    <property type="component" value="Chromosome I"/>
</dbReference>
<organism evidence="11 12">
    <name type="scientific">Candidatus Johnevansia muelleri</name>
    <dbReference type="NCBI Taxonomy" id="1495769"/>
    <lineage>
        <taxon>Bacteria</taxon>
        <taxon>Pseudomonadati</taxon>
        <taxon>Pseudomonadota</taxon>
        <taxon>Gammaproteobacteria</taxon>
        <taxon>Candidatus Johnevansiales</taxon>
        <taxon>Candidatus Johnevansiaceae</taxon>
        <taxon>Candidatus Johnevansia</taxon>
    </lineage>
</organism>
<dbReference type="InterPro" id="IPR030388">
    <property type="entry name" value="G_ERA_dom"/>
</dbReference>
<feature type="region of interest" description="G4" evidence="7">
    <location>
        <begin position="133"/>
        <end position="136"/>
    </location>
</feature>
<dbReference type="GO" id="GO:0000028">
    <property type="term" value="P:ribosomal small subunit assembly"/>
    <property type="evidence" value="ECO:0007669"/>
    <property type="project" value="TreeGrafter"/>
</dbReference>
<dbReference type="PANTHER" id="PTHR42698:SF1">
    <property type="entry name" value="GTPASE ERA, MITOCHONDRIAL"/>
    <property type="match status" value="1"/>
</dbReference>
<feature type="binding site" evidence="6">
    <location>
        <begin position="133"/>
        <end position="136"/>
    </location>
    <ligand>
        <name>GTP</name>
        <dbReference type="ChEBI" id="CHEBI:37565"/>
    </ligand>
</feature>
<accession>A0A078KHL8</accession>
<keyword evidence="6" id="KW-0690">Ribosome biogenesis</keyword>
<comment type="subunit">
    <text evidence="6">Monomer.</text>
</comment>
<dbReference type="GO" id="GO:0003924">
    <property type="term" value="F:GTPase activity"/>
    <property type="evidence" value="ECO:0007669"/>
    <property type="project" value="UniProtKB-UniRule"/>
</dbReference>
<dbReference type="Gene3D" id="3.30.300.20">
    <property type="match status" value="1"/>
</dbReference>
<protein>
    <recommendedName>
        <fullName evidence="2 6">GTPase Era</fullName>
    </recommendedName>
</protein>
<evidence type="ECO:0000259" key="9">
    <source>
        <dbReference type="PROSITE" id="PS50823"/>
    </source>
</evidence>
<comment type="subcellular location">
    <subcellularLocation>
        <location evidence="6">Cytoplasm</location>
    </subcellularLocation>
    <subcellularLocation>
        <location evidence="6">Cell membrane</location>
        <topology evidence="6">Peripheral membrane protein</topology>
    </subcellularLocation>
</comment>
<dbReference type="SUPFAM" id="SSF54814">
    <property type="entry name" value="Prokaryotic type KH domain (KH-domain type II)"/>
    <property type="match status" value="1"/>
</dbReference>
<keyword evidence="6" id="KW-1003">Cell membrane</keyword>
<proteinExistence type="inferred from homology"/>
<dbReference type="InterPro" id="IPR004044">
    <property type="entry name" value="KH_dom_type_2"/>
</dbReference>
<keyword evidence="6" id="KW-0472">Membrane</keyword>
<keyword evidence="6" id="KW-0963">Cytoplasm</keyword>
<dbReference type="KEGG" id="eme:CEM_147"/>
<evidence type="ECO:0000313" key="11">
    <source>
        <dbReference type="EMBL" id="CDZ16415.1"/>
    </source>
</evidence>
<reference evidence="12" key="1">
    <citation type="submission" date="2014-07" db="EMBL/GenBank/DDBJ databases">
        <authorList>
            <person name="Santos-Garcia D."/>
        </authorList>
    </citation>
    <scope>NUCLEOTIDE SEQUENCE [LARGE SCALE GENOMIC DNA]</scope>
</reference>
<feature type="region of interest" description="G1" evidence="7">
    <location>
        <begin position="21"/>
        <end position="28"/>
    </location>
</feature>
<dbReference type="InterPro" id="IPR015946">
    <property type="entry name" value="KH_dom-like_a/b"/>
</dbReference>
<keyword evidence="4 6" id="KW-0694">RNA-binding</keyword>